<proteinExistence type="predicted"/>
<reference evidence="1" key="1">
    <citation type="submission" date="2019-02" db="EMBL/GenBank/DDBJ databases">
        <authorList>
            <person name="Gruber-Vodicka R. H."/>
            <person name="Seah K. B. B."/>
        </authorList>
    </citation>
    <scope>NUCLEOTIDE SEQUENCE</scope>
    <source>
        <strain evidence="2">BECK_DK161</strain>
        <strain evidence="1">BECK_DK47</strain>
    </source>
</reference>
<organism evidence="1">
    <name type="scientific">Candidatus Kentrum sp. DK</name>
    <dbReference type="NCBI Taxonomy" id="2126562"/>
    <lineage>
        <taxon>Bacteria</taxon>
        <taxon>Pseudomonadati</taxon>
        <taxon>Pseudomonadota</taxon>
        <taxon>Gammaproteobacteria</taxon>
        <taxon>Candidatus Kentrum</taxon>
    </lineage>
</organism>
<evidence type="ECO:0000313" key="2">
    <source>
        <dbReference type="EMBL" id="VFJ61769.1"/>
    </source>
</evidence>
<gene>
    <name evidence="1" type="ORF">BECKDK2373B_GA0170837_103321</name>
    <name evidence="2" type="ORF">BECKDK2373C_GA0170839_109110</name>
</gene>
<accession>A0A450SFB2</accession>
<name>A0A450SFB2_9GAMM</name>
<evidence type="ECO:0000313" key="1">
    <source>
        <dbReference type="EMBL" id="VFJ51507.1"/>
    </source>
</evidence>
<dbReference type="EMBL" id="CAADEY010000091">
    <property type="protein sequence ID" value="VFJ61769.1"/>
    <property type="molecule type" value="Genomic_DNA"/>
</dbReference>
<sequence>MPILKKLPVSDTRAFGGQYLNTRLLYVESKDDDGDDVTVFKQYWFEELGDVLKFIGASGCAQVIKRVEGDRERDIKAFGIVDRDSLISDRNEWRLFFGEDDETFRAAQPFGPYIHVLFRWEMENYLLHPDVIECYLRNSDGKPRRSREKVLQDLFSTLPPLIPVLAGKLFLHQFGMKDSSLDKLGRGQTVMASTRGVRTIIRRNLEEYSDTNPDPSVHLRGLIRKLRRFGGSHPGNSLERWLAWIRILDGKHLLNWLFHHAHIKNIDIDHQDIRFHLAYITRAEGKIDPELTGLIGRIKAGAAPF</sequence>
<dbReference type="AlphaFoldDB" id="A0A450SFB2"/>
<dbReference type="EMBL" id="CAADEX010000033">
    <property type="protein sequence ID" value="VFJ51507.1"/>
    <property type="molecule type" value="Genomic_DNA"/>
</dbReference>
<protein>
    <submittedName>
        <fullName evidence="1">Uncharacterized protein</fullName>
    </submittedName>
</protein>